<evidence type="ECO:0000313" key="4">
    <source>
        <dbReference type="Proteomes" id="UP000063063"/>
    </source>
</evidence>
<evidence type="ECO:0000259" key="2">
    <source>
        <dbReference type="Pfam" id="PF05347"/>
    </source>
</evidence>
<comment type="similarity">
    <text evidence="1">Belongs to the complex I LYR family.</text>
</comment>
<protein>
    <submittedName>
        <fullName evidence="3">Iron-sulfur cluster assembly protein, putative</fullName>
    </submittedName>
</protein>
<accession>A0A088S1J8</accession>
<dbReference type="eggNOG" id="ENOG502S8Z1">
    <property type="taxonomic scope" value="Eukaryota"/>
</dbReference>
<dbReference type="GO" id="GO:1990221">
    <property type="term" value="C:L-cysteine desulfurase complex"/>
    <property type="evidence" value="ECO:0007669"/>
    <property type="project" value="TreeGrafter"/>
</dbReference>
<dbReference type="GO" id="GO:0016226">
    <property type="term" value="P:iron-sulfur cluster assembly"/>
    <property type="evidence" value="ECO:0007669"/>
    <property type="project" value="InterPro"/>
</dbReference>
<dbReference type="GeneID" id="22578296"/>
<dbReference type="VEuPathDB" id="TriTrypDB:LPAL13_330020100"/>
<feature type="domain" description="Complex 1 LYR protein" evidence="2">
    <location>
        <begin position="18"/>
        <end position="67"/>
    </location>
</feature>
<dbReference type="PANTHER" id="PTHR13166:SF7">
    <property type="entry name" value="LYR MOTIF-CONTAINING PROTEIN 4"/>
    <property type="match status" value="1"/>
</dbReference>
<dbReference type="EMBL" id="CP009402">
    <property type="protein sequence ID" value="AIO01435.1"/>
    <property type="molecule type" value="Genomic_DNA"/>
</dbReference>
<sequence length="107" mass="12690">MSATAKTLKKSVDRLRGQMMRTAHGFRDYNFRQYFVQHVKDDFDAVAKLPEEEQRKFLATEGRDRLRQLQRMVVVNQMYAKRPVYFDTVAQKHHHRHDDGTGEPVVK</sequence>
<dbReference type="Proteomes" id="UP000063063">
    <property type="component" value="Chromosome 33"/>
</dbReference>
<dbReference type="InterPro" id="IPR051522">
    <property type="entry name" value="ISC_assembly_LYR"/>
</dbReference>
<reference evidence="3 4" key="1">
    <citation type="journal article" date="2015" name="Sci. Rep.">
        <title>The genome of Leishmania panamensis: insights into genomics of the L. (Viannia) subgenus.</title>
        <authorList>
            <person name="Llanes A."/>
            <person name="Restrepo C.M."/>
            <person name="Vecchio G.D."/>
            <person name="Anguizola F.J."/>
            <person name="Lleonart R."/>
        </authorList>
    </citation>
    <scope>NUCLEOTIDE SEQUENCE [LARGE SCALE GENOMIC DNA]</scope>
    <source>
        <strain evidence="3 4">MHOM/PA/94/PSC-1</strain>
    </source>
</reference>
<dbReference type="InterPro" id="IPR045297">
    <property type="entry name" value="Complex1_LYR_LYRM4"/>
</dbReference>
<dbReference type="AlphaFoldDB" id="A0A088S1J8"/>
<organism evidence="3 4">
    <name type="scientific">Leishmania panamensis</name>
    <dbReference type="NCBI Taxonomy" id="5679"/>
    <lineage>
        <taxon>Eukaryota</taxon>
        <taxon>Discoba</taxon>
        <taxon>Euglenozoa</taxon>
        <taxon>Kinetoplastea</taxon>
        <taxon>Metakinetoplastina</taxon>
        <taxon>Trypanosomatida</taxon>
        <taxon>Trypanosomatidae</taxon>
        <taxon>Leishmaniinae</taxon>
        <taxon>Leishmania</taxon>
        <taxon>Leishmania guyanensis species complex</taxon>
    </lineage>
</organism>
<dbReference type="InterPro" id="IPR008011">
    <property type="entry name" value="Complex1_LYR_dom"/>
</dbReference>
<keyword evidence="4" id="KW-1185">Reference proteome</keyword>
<proteinExistence type="inferred from homology"/>
<dbReference type="KEGG" id="lpan:LPMP_331430"/>
<dbReference type="PANTHER" id="PTHR13166">
    <property type="entry name" value="PROTEIN C6ORF149"/>
    <property type="match status" value="1"/>
</dbReference>
<dbReference type="Pfam" id="PF05347">
    <property type="entry name" value="Complex1_LYR"/>
    <property type="match status" value="1"/>
</dbReference>
<dbReference type="GO" id="GO:0005739">
    <property type="term" value="C:mitochondrion"/>
    <property type="evidence" value="ECO:0007669"/>
    <property type="project" value="TreeGrafter"/>
</dbReference>
<dbReference type="OrthoDB" id="275715at2759"/>
<dbReference type="VEuPathDB" id="TriTrypDB:LPMP_331430"/>
<dbReference type="RefSeq" id="XP_010702235.1">
    <property type="nucleotide sequence ID" value="XM_010703933.1"/>
</dbReference>
<gene>
    <name evidence="3" type="ORF">LPMP_331430</name>
</gene>
<evidence type="ECO:0000256" key="1">
    <source>
        <dbReference type="ARBA" id="ARBA00009508"/>
    </source>
</evidence>
<evidence type="ECO:0000313" key="3">
    <source>
        <dbReference type="EMBL" id="AIO01435.1"/>
    </source>
</evidence>
<name>A0A088S1J8_LEIPA</name>
<dbReference type="CDD" id="cd20264">
    <property type="entry name" value="Complex1_LYR_LYRM4"/>
    <property type="match status" value="1"/>
</dbReference>